<reference evidence="9 10" key="1">
    <citation type="submission" date="2013-08" db="EMBL/GenBank/DDBJ databases">
        <authorList>
            <person name="Stouthamer R."/>
            <person name="Nunney L."/>
        </authorList>
    </citation>
    <scope>NUCLEOTIDE SEQUENCE [LARGE SCALE GENOMIC DNA]</scope>
    <source>
        <strain evidence="10">ann-1</strain>
    </source>
</reference>
<comment type="pathway">
    <text evidence="3 7">Carbohydrate degradation; pentose phosphate pathway; D-ribulose 5-phosphate from D-glucose 6-phosphate (oxidative stage): step 2/3.</text>
</comment>
<dbReference type="AlphaFoldDB" id="A0A060GYF8"/>
<dbReference type="RefSeq" id="WP_020851874.1">
    <property type="nucleotide sequence ID" value="NZ_CP006696.1"/>
</dbReference>
<feature type="domain" description="Glucosamine/galactosamine-6-phosphate isomerase" evidence="8">
    <location>
        <begin position="16"/>
        <end position="225"/>
    </location>
</feature>
<dbReference type="PANTHER" id="PTHR11054">
    <property type="entry name" value="6-PHOSPHOGLUCONOLACTONASE"/>
    <property type="match status" value="1"/>
</dbReference>
<evidence type="ECO:0000256" key="3">
    <source>
        <dbReference type="ARBA" id="ARBA00004961"/>
    </source>
</evidence>
<dbReference type="PANTHER" id="PTHR11054:SF0">
    <property type="entry name" value="6-PHOSPHOGLUCONOLACTONASE"/>
    <property type="match status" value="1"/>
</dbReference>
<organism evidence="9 10">
    <name type="scientific">Xylella fastidiosa subsp. sandyi Ann-1</name>
    <dbReference type="NCBI Taxonomy" id="155920"/>
    <lineage>
        <taxon>Bacteria</taxon>
        <taxon>Pseudomonadati</taxon>
        <taxon>Pseudomonadota</taxon>
        <taxon>Gammaproteobacteria</taxon>
        <taxon>Lysobacterales</taxon>
        <taxon>Lysobacteraceae</taxon>
        <taxon>Xylella</taxon>
    </lineage>
</organism>
<dbReference type="NCBIfam" id="TIGR01198">
    <property type="entry name" value="pgl"/>
    <property type="match status" value="1"/>
</dbReference>
<dbReference type="CDD" id="cd01400">
    <property type="entry name" value="6PGL"/>
    <property type="match status" value="1"/>
</dbReference>
<dbReference type="InterPro" id="IPR005900">
    <property type="entry name" value="6-phosphogluconolactonase_DevB"/>
</dbReference>
<dbReference type="EC" id="3.1.1.31" evidence="5 7"/>
<evidence type="ECO:0000256" key="6">
    <source>
        <dbReference type="ARBA" id="ARBA00020337"/>
    </source>
</evidence>
<evidence type="ECO:0000256" key="5">
    <source>
        <dbReference type="ARBA" id="ARBA00013198"/>
    </source>
</evidence>
<dbReference type="GO" id="GO:0006098">
    <property type="term" value="P:pentose-phosphate shunt"/>
    <property type="evidence" value="ECO:0007669"/>
    <property type="project" value="UniProtKB-UniPathway"/>
</dbReference>
<evidence type="ECO:0000256" key="4">
    <source>
        <dbReference type="ARBA" id="ARBA00010662"/>
    </source>
</evidence>
<dbReference type="PATRIC" id="fig|155920.8.peg.680"/>
<keyword evidence="7" id="KW-0378">Hydrolase</keyword>
<comment type="function">
    <text evidence="2 7">Hydrolysis of 6-phosphogluconolactone to 6-phosphogluconate.</text>
</comment>
<dbReference type="SUPFAM" id="SSF100950">
    <property type="entry name" value="NagB/RpiA/CoA transferase-like"/>
    <property type="match status" value="1"/>
</dbReference>
<sequence>MIPPNDAHITLMNYDDPLEWAQSVTRELENILLQEITKRGRASLLLSGGTTPALVYETLATRPLDWSKIDIGLVDERWLSPQDKDSNAWLVRHTLLEHAKDATFLPLIRPGKTLNQCVHDANLQITHSPPPCAVVLGMGNDGHTASLFPGSLDLQKAINTPQPYVALDATGCPGAGVWPLRITLTPAGLNNIPHRLLLLRGKQKLKVLETALSCKDALDYPIRTAIDLPNARLRVHWCA</sequence>
<evidence type="ECO:0000259" key="8">
    <source>
        <dbReference type="Pfam" id="PF01182"/>
    </source>
</evidence>
<dbReference type="Gene3D" id="3.40.50.1360">
    <property type="match status" value="1"/>
</dbReference>
<name>A0A060GYF8_XYLFS</name>
<dbReference type="Pfam" id="PF01182">
    <property type="entry name" value="Glucosamine_iso"/>
    <property type="match status" value="1"/>
</dbReference>
<evidence type="ECO:0000256" key="7">
    <source>
        <dbReference type="RuleBase" id="RU365095"/>
    </source>
</evidence>
<protein>
    <recommendedName>
        <fullName evidence="6 7">6-phosphogluconolactonase</fullName>
        <shortName evidence="7">6PGL</shortName>
        <ecNumber evidence="5 7">3.1.1.31</ecNumber>
    </recommendedName>
</protein>
<gene>
    <name evidence="7" type="primary">pgl</name>
    <name evidence="9" type="ORF">D934_02800</name>
</gene>
<comment type="catalytic activity">
    <reaction evidence="1 7">
        <text>6-phospho-D-glucono-1,5-lactone + H2O = 6-phospho-D-gluconate + H(+)</text>
        <dbReference type="Rhea" id="RHEA:12556"/>
        <dbReference type="ChEBI" id="CHEBI:15377"/>
        <dbReference type="ChEBI" id="CHEBI:15378"/>
        <dbReference type="ChEBI" id="CHEBI:57955"/>
        <dbReference type="ChEBI" id="CHEBI:58759"/>
        <dbReference type="EC" id="3.1.1.31"/>
    </reaction>
</comment>
<accession>A0A060GYF8</accession>
<dbReference type="GO" id="GO:0005975">
    <property type="term" value="P:carbohydrate metabolic process"/>
    <property type="evidence" value="ECO:0007669"/>
    <property type="project" value="UniProtKB-UniRule"/>
</dbReference>
<dbReference type="InterPro" id="IPR037171">
    <property type="entry name" value="NagB/RpiA_transferase-like"/>
</dbReference>
<dbReference type="EMBL" id="CP006696">
    <property type="protein sequence ID" value="AIC09474.1"/>
    <property type="molecule type" value="Genomic_DNA"/>
</dbReference>
<dbReference type="KEGG" id="xfs:D934_02800"/>
<evidence type="ECO:0000313" key="10">
    <source>
        <dbReference type="Proteomes" id="UP000027215"/>
    </source>
</evidence>
<dbReference type="UniPathway" id="UPA00115">
    <property type="reaction ID" value="UER00409"/>
</dbReference>
<evidence type="ECO:0000256" key="2">
    <source>
        <dbReference type="ARBA" id="ARBA00002681"/>
    </source>
</evidence>
<dbReference type="Proteomes" id="UP000027215">
    <property type="component" value="Chromosome"/>
</dbReference>
<proteinExistence type="inferred from homology"/>
<comment type="similarity">
    <text evidence="4 7">Belongs to the glucosamine/galactosamine-6-phosphate isomerase family. 6-phosphogluconolactonase subfamily.</text>
</comment>
<dbReference type="HOGENOM" id="CLU_053947_2_1_6"/>
<dbReference type="GO" id="GO:0017057">
    <property type="term" value="F:6-phosphogluconolactonase activity"/>
    <property type="evidence" value="ECO:0007669"/>
    <property type="project" value="UniProtKB-UniRule"/>
</dbReference>
<evidence type="ECO:0000256" key="1">
    <source>
        <dbReference type="ARBA" id="ARBA00000832"/>
    </source>
</evidence>
<dbReference type="InterPro" id="IPR039104">
    <property type="entry name" value="6PGL"/>
</dbReference>
<evidence type="ECO:0000313" key="9">
    <source>
        <dbReference type="EMBL" id="AIC09474.1"/>
    </source>
</evidence>
<dbReference type="InterPro" id="IPR006148">
    <property type="entry name" value="Glc/Gal-6P_isomerase"/>
</dbReference>